<sequence>MAQTTRKYGSYETVAAPVDSKPIYRRVPVVFADPGIEQSFSSDEEDTEEGGVPKTNPLESTSEEGGVSVVDVDIPKASDPESDKAAEEMPSADDSGANAELPSDGPEVIGESKDPTTTNDEPGVNTFILRIPKQVAKCDDIGCADRQRRNR</sequence>
<dbReference type="EMBL" id="MU006090">
    <property type="protein sequence ID" value="KAF2841994.1"/>
    <property type="molecule type" value="Genomic_DNA"/>
</dbReference>
<organism evidence="2 3">
    <name type="scientific">Patellaria atrata CBS 101060</name>
    <dbReference type="NCBI Taxonomy" id="1346257"/>
    <lineage>
        <taxon>Eukaryota</taxon>
        <taxon>Fungi</taxon>
        <taxon>Dikarya</taxon>
        <taxon>Ascomycota</taxon>
        <taxon>Pezizomycotina</taxon>
        <taxon>Dothideomycetes</taxon>
        <taxon>Dothideomycetes incertae sedis</taxon>
        <taxon>Patellariales</taxon>
        <taxon>Patellariaceae</taxon>
        <taxon>Patellaria</taxon>
    </lineage>
</organism>
<name>A0A9P4VVS8_9PEZI</name>
<protein>
    <submittedName>
        <fullName evidence="2">Uncharacterized protein</fullName>
    </submittedName>
</protein>
<gene>
    <name evidence="2" type="ORF">M501DRAFT_374591</name>
</gene>
<comment type="caution">
    <text evidence="2">The sequence shown here is derived from an EMBL/GenBank/DDBJ whole genome shotgun (WGS) entry which is preliminary data.</text>
</comment>
<evidence type="ECO:0000313" key="2">
    <source>
        <dbReference type="EMBL" id="KAF2841994.1"/>
    </source>
</evidence>
<keyword evidence="3" id="KW-1185">Reference proteome</keyword>
<evidence type="ECO:0000313" key="3">
    <source>
        <dbReference type="Proteomes" id="UP000799429"/>
    </source>
</evidence>
<dbReference type="AlphaFoldDB" id="A0A9P4VVS8"/>
<accession>A0A9P4VVS8</accession>
<dbReference type="Proteomes" id="UP000799429">
    <property type="component" value="Unassembled WGS sequence"/>
</dbReference>
<proteinExistence type="predicted"/>
<reference evidence="2" key="1">
    <citation type="journal article" date="2020" name="Stud. Mycol.">
        <title>101 Dothideomycetes genomes: a test case for predicting lifestyles and emergence of pathogens.</title>
        <authorList>
            <person name="Haridas S."/>
            <person name="Albert R."/>
            <person name="Binder M."/>
            <person name="Bloem J."/>
            <person name="Labutti K."/>
            <person name="Salamov A."/>
            <person name="Andreopoulos B."/>
            <person name="Baker S."/>
            <person name="Barry K."/>
            <person name="Bills G."/>
            <person name="Bluhm B."/>
            <person name="Cannon C."/>
            <person name="Castanera R."/>
            <person name="Culley D."/>
            <person name="Daum C."/>
            <person name="Ezra D."/>
            <person name="Gonzalez J."/>
            <person name="Henrissat B."/>
            <person name="Kuo A."/>
            <person name="Liang C."/>
            <person name="Lipzen A."/>
            <person name="Lutzoni F."/>
            <person name="Magnuson J."/>
            <person name="Mondo S."/>
            <person name="Nolan M."/>
            <person name="Ohm R."/>
            <person name="Pangilinan J."/>
            <person name="Park H.-J."/>
            <person name="Ramirez L."/>
            <person name="Alfaro M."/>
            <person name="Sun H."/>
            <person name="Tritt A."/>
            <person name="Yoshinaga Y."/>
            <person name="Zwiers L.-H."/>
            <person name="Turgeon B."/>
            <person name="Goodwin S."/>
            <person name="Spatafora J."/>
            <person name="Crous P."/>
            <person name="Grigoriev I."/>
        </authorList>
    </citation>
    <scope>NUCLEOTIDE SEQUENCE</scope>
    <source>
        <strain evidence="2">CBS 101060</strain>
    </source>
</reference>
<feature type="region of interest" description="Disordered" evidence="1">
    <location>
        <begin position="35"/>
        <end position="124"/>
    </location>
</feature>
<feature type="compositionally biased region" description="Basic and acidic residues" evidence="1">
    <location>
        <begin position="73"/>
        <end position="87"/>
    </location>
</feature>
<evidence type="ECO:0000256" key="1">
    <source>
        <dbReference type="SAM" id="MobiDB-lite"/>
    </source>
</evidence>